<dbReference type="SUPFAM" id="SSF47370">
    <property type="entry name" value="Bromodomain"/>
    <property type="match status" value="1"/>
</dbReference>
<evidence type="ECO:0000256" key="4">
    <source>
        <dbReference type="ARBA" id="ARBA00023117"/>
    </source>
</evidence>
<evidence type="ECO:0000256" key="7">
    <source>
        <dbReference type="SAM" id="MobiDB-lite"/>
    </source>
</evidence>
<dbReference type="FunFam" id="3.40.50.300:FF:000061">
    <property type="entry name" value="ATPase family, AAA domain-containing 2"/>
    <property type="match status" value="1"/>
</dbReference>
<dbReference type="InterPro" id="IPR027417">
    <property type="entry name" value="P-loop_NTPase"/>
</dbReference>
<gene>
    <name evidence="10" type="primary">LOC102040045</name>
</gene>
<evidence type="ECO:0000259" key="8">
    <source>
        <dbReference type="PROSITE" id="PS50014"/>
    </source>
</evidence>
<dbReference type="GO" id="GO:0006334">
    <property type="term" value="P:nucleosome assembly"/>
    <property type="evidence" value="ECO:0007669"/>
    <property type="project" value="TreeGrafter"/>
</dbReference>
<dbReference type="Pfam" id="PF17862">
    <property type="entry name" value="AAA_lid_3"/>
    <property type="match status" value="1"/>
</dbReference>
<dbReference type="SUPFAM" id="SSF52540">
    <property type="entry name" value="P-loop containing nucleoside triphosphate hydrolases"/>
    <property type="match status" value="2"/>
</dbReference>
<dbReference type="GO" id="GO:0005634">
    <property type="term" value="C:nucleus"/>
    <property type="evidence" value="ECO:0007669"/>
    <property type="project" value="TreeGrafter"/>
</dbReference>
<evidence type="ECO:0000256" key="5">
    <source>
        <dbReference type="PROSITE-ProRule" id="PRU00035"/>
    </source>
</evidence>
<dbReference type="PROSITE" id="PS00674">
    <property type="entry name" value="AAA"/>
    <property type="match status" value="1"/>
</dbReference>
<dbReference type="Gene3D" id="1.20.920.10">
    <property type="entry name" value="Bromodomain-like"/>
    <property type="match status" value="1"/>
</dbReference>
<dbReference type="PRINTS" id="PR00503">
    <property type="entry name" value="BROMODOMAIN"/>
</dbReference>
<feature type="domain" description="Bromo" evidence="8">
    <location>
        <begin position="711"/>
        <end position="773"/>
    </location>
</feature>
<dbReference type="Pfam" id="PF00439">
    <property type="entry name" value="Bromodomain"/>
    <property type="match status" value="1"/>
</dbReference>
<feature type="compositionally biased region" description="Basic and acidic residues" evidence="7">
    <location>
        <begin position="822"/>
        <end position="835"/>
    </location>
</feature>
<dbReference type="Gene3D" id="1.10.8.60">
    <property type="match status" value="1"/>
</dbReference>
<dbReference type="GO" id="GO:0016887">
    <property type="term" value="F:ATP hydrolysis activity"/>
    <property type="evidence" value="ECO:0007669"/>
    <property type="project" value="InterPro"/>
</dbReference>
<dbReference type="InterPro" id="IPR045199">
    <property type="entry name" value="ATAD2-like"/>
</dbReference>
<feature type="coiled-coil region" evidence="6">
    <location>
        <begin position="670"/>
        <end position="697"/>
    </location>
</feature>
<evidence type="ECO:0000256" key="3">
    <source>
        <dbReference type="ARBA" id="ARBA00022840"/>
    </source>
</evidence>
<protein>
    <submittedName>
        <fullName evidence="10">ATPase family AAA domain-containing protein 2-like</fullName>
    </submittedName>
</protein>
<dbReference type="InterPro" id="IPR041569">
    <property type="entry name" value="AAA_lid_3"/>
</dbReference>
<dbReference type="InterPro" id="IPR003960">
    <property type="entry name" value="ATPase_AAA_CS"/>
</dbReference>
<dbReference type="InterPro" id="IPR001487">
    <property type="entry name" value="Bromodomain"/>
</dbReference>
<dbReference type="SMART" id="SM00297">
    <property type="entry name" value="BROMO"/>
    <property type="match status" value="1"/>
</dbReference>
<dbReference type="InterPro" id="IPR036427">
    <property type="entry name" value="Bromodomain-like_sf"/>
</dbReference>
<organism evidence="9 10">
    <name type="scientific">Geospiza fortis</name>
    <name type="common">Medium ground-finch</name>
    <dbReference type="NCBI Taxonomy" id="48883"/>
    <lineage>
        <taxon>Eukaryota</taxon>
        <taxon>Metazoa</taxon>
        <taxon>Chordata</taxon>
        <taxon>Craniata</taxon>
        <taxon>Vertebrata</taxon>
        <taxon>Euteleostomi</taxon>
        <taxon>Archelosauria</taxon>
        <taxon>Archosauria</taxon>
        <taxon>Dinosauria</taxon>
        <taxon>Saurischia</taxon>
        <taxon>Theropoda</taxon>
        <taxon>Coelurosauria</taxon>
        <taxon>Aves</taxon>
        <taxon>Neognathae</taxon>
        <taxon>Neoaves</taxon>
        <taxon>Telluraves</taxon>
        <taxon>Australaves</taxon>
        <taxon>Passeriformes</taxon>
        <taxon>Thraupidae</taxon>
        <taxon>Geospiza</taxon>
    </lineage>
</organism>
<dbReference type="AlphaFoldDB" id="A0A6I9ZAH8"/>
<dbReference type="OrthoDB" id="5421at2759"/>
<keyword evidence="4 5" id="KW-0103">Bromodomain</keyword>
<dbReference type="FunFam" id="3.40.50.300:FF:000734">
    <property type="entry name" value="ATPase family, AAA domain containing 2"/>
    <property type="match status" value="1"/>
</dbReference>
<feature type="compositionally biased region" description="Basic and acidic residues" evidence="7">
    <location>
        <begin position="37"/>
        <end position="53"/>
    </location>
</feature>
<evidence type="ECO:0000256" key="1">
    <source>
        <dbReference type="ARBA" id="ARBA00006914"/>
    </source>
</evidence>
<dbReference type="GO" id="GO:0005524">
    <property type="term" value="F:ATP binding"/>
    <property type="evidence" value="ECO:0007669"/>
    <property type="project" value="UniProtKB-KW"/>
</dbReference>
<dbReference type="PROSITE" id="PS50014">
    <property type="entry name" value="BROMODOMAIN_2"/>
    <property type="match status" value="1"/>
</dbReference>
<dbReference type="FunFam" id="1.10.8.60:FF:000016">
    <property type="entry name" value="ATPase family AAA domain-containing protein 2B"/>
    <property type="match status" value="1"/>
</dbReference>
<dbReference type="RefSeq" id="XP_014163340.2">
    <property type="nucleotide sequence ID" value="XM_014307865.2"/>
</dbReference>
<dbReference type="GO" id="GO:0006337">
    <property type="term" value="P:nucleosome disassembly"/>
    <property type="evidence" value="ECO:0007669"/>
    <property type="project" value="TreeGrafter"/>
</dbReference>
<sequence length="1018" mass="115668">MNVEYLVDTFVRVYNSQTVHRRMYLSGALCESLHMETTGKETTDNPAPRRCETDSSVQSSSVSGRDSCKGNKRQRYGVLSSDSFSSSDDDEDFEIQKKKKNLRSFQKCASAGVDKDTVKTGGSLADMEQMQIDGSVQFDGVGGLSDHISSLKEMVIFPLLYPEIFERLKIEPPRGCLFYGPPGTGKTLLARALANECSQGDMRVTFFMRKGAECLSKWIGESERQLRTLFEEAYQMRPSIIFFDEIDALAPVRSNKQDQIHSSIVGTLLALMDGLASRGEVVVIGATNRLDSIDPALRRPGRFEREFRFSLPNKEARKEIFKIHTRDWKPKPSDHLLEELAEECVGYCGADIKALCAETGLCALRHRYPQLYESRQRLQINMDSIKIKANDFSMAMQKTVPASRRAVPSPGQALSAVSKPLLEDTLERILQTLQRVFPHAELALKKDQQQGNYVVDSDEESPPISEEKQTHKTCDHKKAEFLTFSRNPRDQPTSYRPRFLLIEEPGSGQASDLAAAVIHSLEKFPIYTLDTPTLFASTLPDETCVQLMREAQRSAPSIIYVPQIPSWWDTIGTTLRSVFTTLLQNIPRFTPVLFLATSNVQLRDLPEEIKALFNNEYEEVFRIPRPTCAERRRFFEDLVMKQAAQPPALKTKTTCQPLEVLPVAPPPKPRRLTEEEIRQLEEQEEDTLRELRIYLRDVAQRLVIDKRFKVFTKPIVSEEAPNYKDSIKQPMDLLTVLSKIDMHQYLTARDFLKDIDLMCSNALEYKPNKGPADHFLRHKACTLSDTAYSIVRNEMDEGFEQRCQKIKESRKERDKSKRKCKMKEDSSSISVKRENVQFVSSQDSPMEEDENVLQGQHKNGTENESERVTLVAESSAEEQSVMLPECSDLREESEMPDCQVTRTAEDAGSSVILISKMCVIPDSQVHHTTCAGHSQVDEQLQVYDGEGKKIQTQGVSVDYSELRKVLDLVIVATENVSISRMERLYALLSQCIYRHREDDDKTELVKAMKKEIATLSYL</sequence>
<evidence type="ECO:0000256" key="6">
    <source>
        <dbReference type="SAM" id="Coils"/>
    </source>
</evidence>
<dbReference type="Proteomes" id="UP000504602">
    <property type="component" value="Unplaced"/>
</dbReference>
<dbReference type="InParanoid" id="A0A6I9ZAH8"/>
<dbReference type="Pfam" id="PF00004">
    <property type="entry name" value="AAA"/>
    <property type="match status" value="1"/>
</dbReference>
<dbReference type="GO" id="GO:0045815">
    <property type="term" value="P:transcription initiation-coupled chromatin remodeling"/>
    <property type="evidence" value="ECO:0007669"/>
    <property type="project" value="TreeGrafter"/>
</dbReference>
<feature type="region of interest" description="Disordered" evidence="7">
    <location>
        <begin position="807"/>
        <end position="867"/>
    </location>
</feature>
<evidence type="ECO:0000256" key="2">
    <source>
        <dbReference type="ARBA" id="ARBA00022741"/>
    </source>
</evidence>
<dbReference type="SMART" id="SM00382">
    <property type="entry name" value="AAA"/>
    <property type="match status" value="1"/>
</dbReference>
<dbReference type="GO" id="GO:0003682">
    <property type="term" value="F:chromatin binding"/>
    <property type="evidence" value="ECO:0007669"/>
    <property type="project" value="TreeGrafter"/>
</dbReference>
<comment type="similarity">
    <text evidence="1">Belongs to the AAA ATPase family.</text>
</comment>
<dbReference type="KEGG" id="gfr:102040045"/>
<dbReference type="Gene3D" id="3.40.50.300">
    <property type="entry name" value="P-loop containing nucleotide triphosphate hydrolases"/>
    <property type="match status" value="2"/>
</dbReference>
<keyword evidence="6" id="KW-0175">Coiled coil</keyword>
<feature type="region of interest" description="Disordered" evidence="7">
    <location>
        <begin position="37"/>
        <end position="73"/>
    </location>
</feature>
<keyword evidence="2" id="KW-0547">Nucleotide-binding</keyword>
<accession>A0A6I9ZAH8</accession>
<dbReference type="InterPro" id="IPR003959">
    <property type="entry name" value="ATPase_AAA_core"/>
</dbReference>
<evidence type="ECO:0000313" key="10">
    <source>
        <dbReference type="RefSeq" id="XP_014163340.2"/>
    </source>
</evidence>
<feature type="region of interest" description="Disordered" evidence="7">
    <location>
        <begin position="448"/>
        <end position="472"/>
    </location>
</feature>
<dbReference type="GeneID" id="102040045"/>
<keyword evidence="3" id="KW-0067">ATP-binding</keyword>
<name>A0A6I9ZAH8_GEOFO</name>
<evidence type="ECO:0000313" key="9">
    <source>
        <dbReference type="Proteomes" id="UP000504602"/>
    </source>
</evidence>
<dbReference type="PANTHER" id="PTHR23069:SF4">
    <property type="entry name" value="ATPASE FAMILY AAA DOMAIN-CONTAINING PROTEIN 2"/>
    <property type="match status" value="1"/>
</dbReference>
<keyword evidence="9" id="KW-1185">Reference proteome</keyword>
<reference evidence="10" key="1">
    <citation type="submission" date="2025-08" db="UniProtKB">
        <authorList>
            <consortium name="RefSeq"/>
        </authorList>
    </citation>
    <scope>IDENTIFICATION</scope>
</reference>
<dbReference type="CDD" id="cd05528">
    <property type="entry name" value="Bromo_AAA"/>
    <property type="match status" value="1"/>
</dbReference>
<dbReference type="GO" id="GO:0042393">
    <property type="term" value="F:histone binding"/>
    <property type="evidence" value="ECO:0007669"/>
    <property type="project" value="TreeGrafter"/>
</dbReference>
<proteinExistence type="inferred from homology"/>
<dbReference type="PANTHER" id="PTHR23069">
    <property type="entry name" value="AAA DOMAIN-CONTAINING"/>
    <property type="match status" value="1"/>
</dbReference>
<dbReference type="InterPro" id="IPR003593">
    <property type="entry name" value="AAA+_ATPase"/>
</dbReference>